<dbReference type="AlphaFoldDB" id="B6QII6"/>
<evidence type="ECO:0000256" key="19">
    <source>
        <dbReference type="PROSITE-ProRule" id="PRU00175"/>
    </source>
</evidence>
<evidence type="ECO:0000256" key="14">
    <source>
        <dbReference type="ARBA" id="ARBA00056116"/>
    </source>
</evidence>
<evidence type="ECO:0000256" key="18">
    <source>
        <dbReference type="ARBA" id="ARBA00082128"/>
    </source>
</evidence>
<feature type="transmembrane region" description="Helical" evidence="21">
    <location>
        <begin position="584"/>
        <end position="603"/>
    </location>
</feature>
<dbReference type="GO" id="GO:0016874">
    <property type="term" value="F:ligase activity"/>
    <property type="evidence" value="ECO:0007669"/>
    <property type="project" value="UniProtKB-KW"/>
</dbReference>
<keyword evidence="12 21" id="KW-1133">Transmembrane helix</keyword>
<comment type="pathway">
    <text evidence="3">Protein modification; protein ubiquitination.</text>
</comment>
<feature type="compositionally biased region" description="Low complexity" evidence="20">
    <location>
        <begin position="515"/>
        <end position="541"/>
    </location>
</feature>
<evidence type="ECO:0000256" key="15">
    <source>
        <dbReference type="ARBA" id="ARBA00063126"/>
    </source>
</evidence>
<dbReference type="GO" id="GO:0044695">
    <property type="term" value="C:Dsc E3 ubiquitin ligase complex"/>
    <property type="evidence" value="ECO:0007669"/>
    <property type="project" value="TreeGrafter"/>
</dbReference>
<evidence type="ECO:0000313" key="25">
    <source>
        <dbReference type="Proteomes" id="UP000001294"/>
    </source>
</evidence>
<evidence type="ECO:0000256" key="12">
    <source>
        <dbReference type="ARBA" id="ARBA00022989"/>
    </source>
</evidence>
<dbReference type="VEuPathDB" id="FungiDB:PMAA_097700"/>
<comment type="function">
    <text evidence="14">Catalytic component of the DSC E3 ubiquitin ligase complex which is required for the srbA transcriptional activator proteolytic cleavage to release the soluble transcription factor from the membrane in low oxygen or sterol conditions. Required for growth during hypoxia and triazole drug susceptibility, as well as for virulence in a murine model of invasive pulmonary aspergillosis (IPA).</text>
</comment>
<evidence type="ECO:0000256" key="3">
    <source>
        <dbReference type="ARBA" id="ARBA00004906"/>
    </source>
</evidence>
<feature type="chain" id="PRO_5002845534" description="DSC E3 ubiquitin ligase complex subunit A" evidence="22">
    <location>
        <begin position="22"/>
        <end position="820"/>
    </location>
</feature>
<dbReference type="EMBL" id="DS995902">
    <property type="protein sequence ID" value="EEA23181.1"/>
    <property type="molecule type" value="Genomic_DNA"/>
</dbReference>
<dbReference type="STRING" id="441960.B6QII6"/>
<dbReference type="Proteomes" id="UP000001294">
    <property type="component" value="Unassembled WGS sequence"/>
</dbReference>
<evidence type="ECO:0000256" key="11">
    <source>
        <dbReference type="ARBA" id="ARBA00022833"/>
    </source>
</evidence>
<evidence type="ECO:0000256" key="1">
    <source>
        <dbReference type="ARBA" id="ARBA00000900"/>
    </source>
</evidence>
<keyword evidence="8 22" id="KW-0732">Signal</keyword>
<dbReference type="GO" id="GO:0005789">
    <property type="term" value="C:endoplasmic reticulum membrane"/>
    <property type="evidence" value="ECO:0007669"/>
    <property type="project" value="UniProtKB-SubCell"/>
</dbReference>
<accession>B6QII6</accession>
<comment type="catalytic activity">
    <reaction evidence="1">
        <text>S-ubiquitinyl-[E2 ubiquitin-conjugating enzyme]-L-cysteine + [acceptor protein]-L-lysine = [E2 ubiquitin-conjugating enzyme]-L-cysteine + N(6)-ubiquitinyl-[acceptor protein]-L-lysine.</text>
        <dbReference type="EC" id="2.3.2.27"/>
    </reaction>
</comment>
<evidence type="ECO:0000256" key="8">
    <source>
        <dbReference type="ARBA" id="ARBA00022729"/>
    </source>
</evidence>
<keyword evidence="6 21" id="KW-0812">Transmembrane</keyword>
<dbReference type="FunFam" id="3.30.40.10:FF:000626">
    <property type="entry name" value="Transmembrane ubiquitin ligase 1"/>
    <property type="match status" value="1"/>
</dbReference>
<reference evidence="25" key="1">
    <citation type="journal article" date="2015" name="Genome Announc.">
        <title>Genome sequence of the AIDS-associated pathogen Penicillium marneffei (ATCC18224) and its near taxonomic relative Talaromyces stipitatus (ATCC10500).</title>
        <authorList>
            <person name="Nierman W.C."/>
            <person name="Fedorova-Abrams N.D."/>
            <person name="Andrianopoulos A."/>
        </authorList>
    </citation>
    <scope>NUCLEOTIDE SEQUENCE [LARGE SCALE GENOMIC DNA]</scope>
    <source>
        <strain evidence="25">ATCC 18224 / CBS 334.59 / QM 7333</strain>
    </source>
</reference>
<dbReference type="InterPro" id="IPR050731">
    <property type="entry name" value="HRD1_E3_ubiq-ligases"/>
</dbReference>
<evidence type="ECO:0000256" key="9">
    <source>
        <dbReference type="ARBA" id="ARBA00022771"/>
    </source>
</evidence>
<dbReference type="InterPro" id="IPR001841">
    <property type="entry name" value="Znf_RING"/>
</dbReference>
<dbReference type="PROSITE" id="PS50089">
    <property type="entry name" value="ZF_RING_2"/>
    <property type="match status" value="1"/>
</dbReference>
<evidence type="ECO:0000256" key="6">
    <source>
        <dbReference type="ARBA" id="ARBA00022692"/>
    </source>
</evidence>
<proteinExistence type="predicted"/>
<evidence type="ECO:0000256" key="5">
    <source>
        <dbReference type="ARBA" id="ARBA00022679"/>
    </source>
</evidence>
<evidence type="ECO:0000256" key="2">
    <source>
        <dbReference type="ARBA" id="ARBA00004477"/>
    </source>
</evidence>
<evidence type="ECO:0000256" key="22">
    <source>
        <dbReference type="SAM" id="SignalP"/>
    </source>
</evidence>
<dbReference type="InterPro" id="IPR021319">
    <property type="entry name" value="DUF2921"/>
</dbReference>
<feature type="transmembrane region" description="Helical" evidence="21">
    <location>
        <begin position="446"/>
        <end position="465"/>
    </location>
</feature>
<feature type="transmembrane region" description="Helical" evidence="21">
    <location>
        <begin position="647"/>
        <end position="665"/>
    </location>
</feature>
<gene>
    <name evidence="24" type="ORF">PMAA_097700</name>
</gene>
<dbReference type="PANTHER" id="PTHR22763:SF162">
    <property type="entry name" value="TRANSMEMBRANE E3 UBIQUITIN-PROTEIN LIGASE 1"/>
    <property type="match status" value="1"/>
</dbReference>
<feature type="domain" description="RING-type" evidence="23">
    <location>
        <begin position="750"/>
        <end position="814"/>
    </location>
</feature>
<keyword evidence="11" id="KW-0862">Zinc</keyword>
<dbReference type="Gene3D" id="3.30.40.10">
    <property type="entry name" value="Zinc/RING finger domain, C3HC4 (zinc finger)"/>
    <property type="match status" value="1"/>
</dbReference>
<keyword evidence="7" id="KW-0479">Metal-binding</keyword>
<dbReference type="HOGENOM" id="CLU_010475_0_0_1"/>
<evidence type="ECO:0000256" key="10">
    <source>
        <dbReference type="ARBA" id="ARBA00022786"/>
    </source>
</evidence>
<evidence type="ECO:0000256" key="17">
    <source>
        <dbReference type="ARBA" id="ARBA00077885"/>
    </source>
</evidence>
<keyword evidence="13 21" id="KW-0472">Membrane</keyword>
<keyword evidence="24" id="KW-0436">Ligase</keyword>
<dbReference type="PANTHER" id="PTHR22763">
    <property type="entry name" value="RING ZINC FINGER PROTEIN"/>
    <property type="match status" value="1"/>
</dbReference>
<evidence type="ECO:0000256" key="20">
    <source>
        <dbReference type="SAM" id="MobiDB-lite"/>
    </source>
</evidence>
<dbReference type="GO" id="GO:0043161">
    <property type="term" value="P:proteasome-mediated ubiquitin-dependent protein catabolic process"/>
    <property type="evidence" value="ECO:0007669"/>
    <property type="project" value="TreeGrafter"/>
</dbReference>
<feature type="transmembrane region" description="Helical" evidence="21">
    <location>
        <begin position="561"/>
        <end position="578"/>
    </location>
</feature>
<dbReference type="GO" id="GO:0061630">
    <property type="term" value="F:ubiquitin protein ligase activity"/>
    <property type="evidence" value="ECO:0007669"/>
    <property type="project" value="UniProtKB-EC"/>
</dbReference>
<name>B6QII6_TALMQ</name>
<keyword evidence="10" id="KW-0833">Ubl conjugation pathway</keyword>
<evidence type="ECO:0000313" key="24">
    <source>
        <dbReference type="EMBL" id="EEA23181.1"/>
    </source>
</evidence>
<dbReference type="EC" id="2.3.2.27" evidence="4"/>
<dbReference type="Pfam" id="PF13639">
    <property type="entry name" value="zf-RING_2"/>
    <property type="match status" value="1"/>
</dbReference>
<feature type="region of interest" description="Disordered" evidence="20">
    <location>
        <begin position="515"/>
        <end position="547"/>
    </location>
</feature>
<dbReference type="GO" id="GO:0008270">
    <property type="term" value="F:zinc ion binding"/>
    <property type="evidence" value="ECO:0007669"/>
    <property type="project" value="UniProtKB-KW"/>
</dbReference>
<dbReference type="OrthoDB" id="9984778at2759"/>
<organism evidence="24 25">
    <name type="scientific">Talaromyces marneffei (strain ATCC 18224 / CBS 334.59 / QM 7333)</name>
    <name type="common">Penicillium marneffei</name>
    <dbReference type="NCBI Taxonomy" id="441960"/>
    <lineage>
        <taxon>Eukaryota</taxon>
        <taxon>Fungi</taxon>
        <taxon>Dikarya</taxon>
        <taxon>Ascomycota</taxon>
        <taxon>Pezizomycotina</taxon>
        <taxon>Eurotiomycetes</taxon>
        <taxon>Eurotiomycetidae</taxon>
        <taxon>Eurotiales</taxon>
        <taxon>Trichocomaceae</taxon>
        <taxon>Talaromyces</taxon>
        <taxon>Talaromyces sect. Talaromyces</taxon>
    </lineage>
</organism>
<sequence length="820" mass="90944">MDNRGGFFFFVVAVYILLSSSSRGPLIDQTGERERRLAHEENAIKLLNNSVYGDFSPPADRWLPIPGLRQNDSYSWDLLPQAQQRARRNIQLALESGGLQSPPELGLPNQAPSVNLSSLSLPVYHNVTGKLRGDWIRHTLPHAPHLNTTALMQENDFITQDFGLNITGDTGRIYVDFVSTDEQKIEQAGTPVRQIRADLAIETDDSWGSTWYMSTYGLHFPDQGAIILTTTSEKYDGLLSLPHLALSHDTFNISHDAMVQVLSDNIARRRRYETTFFPWSSFPRGAHPAAFATAKCEYIMYIQQRPVNIGGSNPDRTILDQIEQELRFPLGIPIPPPPMIEMSFVVFSPDCGILLESKGAPDFPPSEGLYVVGPKQEEYRKFASRTIYSLGAIMTGQLYLLMRQIKEACTPSTRSRISFYSIALMAMGDAMVMTMTLLSLFADTSFIDISAAAFLVFLSVSYIGMRFMMEVWAVQVPERRNQDRQPDTTANQETLPPPVTAAAAVSSGATPVVLPPDQTGPAATTPTPTAATTTPGPTQTGNTMPSQSEIGADVGTMYARFYFALGCLSIVTLWSFLFPVKVGAIYAKILSFIYLSFWTPQIYRNIMRNCRKALTWEFVVGESILRVFPFVYFLTAEGNVLFIRTDTTTALVMIGWVWIQAWILASQDILGPRFFVPNGWAPPAYDYHPVIHDTSGSGTGDDLESGTTLPIGYLRAEERDAIPSSAAGSSRAQLDRGSRPKDKKKKIFDCAICMQDIEVPIIVSPHGVGTSSMADGASSILGRRAYMVTPCRHIFHSTCLESWMRLRLQCPICRESIPPV</sequence>
<keyword evidence="25" id="KW-1185">Reference proteome</keyword>
<evidence type="ECO:0000259" key="23">
    <source>
        <dbReference type="PROSITE" id="PS50089"/>
    </source>
</evidence>
<evidence type="ECO:0000256" key="16">
    <source>
        <dbReference type="ARBA" id="ARBA00071072"/>
    </source>
</evidence>
<dbReference type="PhylomeDB" id="B6QII6"/>
<keyword evidence="5" id="KW-0808">Transferase</keyword>
<evidence type="ECO:0000256" key="13">
    <source>
        <dbReference type="ARBA" id="ARBA00023136"/>
    </source>
</evidence>
<dbReference type="SUPFAM" id="SSF57850">
    <property type="entry name" value="RING/U-box"/>
    <property type="match status" value="1"/>
</dbReference>
<keyword evidence="9 19" id="KW-0863">Zinc-finger</keyword>
<evidence type="ECO:0000256" key="7">
    <source>
        <dbReference type="ARBA" id="ARBA00022723"/>
    </source>
</evidence>
<evidence type="ECO:0000256" key="4">
    <source>
        <dbReference type="ARBA" id="ARBA00012483"/>
    </source>
</evidence>
<comment type="subcellular location">
    <subcellularLocation>
        <location evidence="2">Endoplasmic reticulum membrane</location>
        <topology evidence="2">Multi-pass membrane protein</topology>
    </subcellularLocation>
</comment>
<dbReference type="InterPro" id="IPR013083">
    <property type="entry name" value="Znf_RING/FYVE/PHD"/>
</dbReference>
<evidence type="ECO:0000256" key="21">
    <source>
        <dbReference type="SAM" id="Phobius"/>
    </source>
</evidence>
<comment type="subunit">
    <text evidence="15">Component of the DSC E3 ubiquitin ligase complex composed of dscA, dscB, dscC and dscD.</text>
</comment>
<protein>
    <recommendedName>
        <fullName evidence="16">DSC E3 ubiquitin ligase complex subunit A</fullName>
        <ecNumber evidence="4">2.3.2.27</ecNumber>
    </recommendedName>
    <alternativeName>
        <fullName evidence="17">Defective for SREBP cleavage protein A</fullName>
    </alternativeName>
    <alternativeName>
        <fullName evidence="18">RING-type E3 ubiquitin transferase dscA</fullName>
    </alternativeName>
</protein>
<dbReference type="SMART" id="SM00184">
    <property type="entry name" value="RING"/>
    <property type="match status" value="1"/>
</dbReference>
<feature type="signal peptide" evidence="22">
    <location>
        <begin position="1"/>
        <end position="21"/>
    </location>
</feature>
<feature type="transmembrane region" description="Helical" evidence="21">
    <location>
        <begin position="417"/>
        <end position="440"/>
    </location>
</feature>
<dbReference type="Pfam" id="PF11145">
    <property type="entry name" value="DUF2921"/>
    <property type="match status" value="2"/>
</dbReference>